<reference evidence="4 5" key="1">
    <citation type="submission" date="2019-01" db="EMBL/GenBank/DDBJ databases">
        <authorList>
            <person name="Zhang S."/>
        </authorList>
    </citation>
    <scope>NUCLEOTIDE SEQUENCE [LARGE SCALE GENOMIC DNA]</scope>
    <source>
        <strain evidence="4 5">1626</strain>
    </source>
</reference>
<keyword evidence="5" id="KW-1185">Reference proteome</keyword>
<dbReference type="NCBIfam" id="TIGR01777">
    <property type="entry name" value="yfcH"/>
    <property type="match status" value="1"/>
</dbReference>
<dbReference type="RefSeq" id="WP_134674119.1">
    <property type="nucleotide sequence ID" value="NZ_SPUH01000001.1"/>
</dbReference>
<feature type="domain" description="DUF1731" evidence="3">
    <location>
        <begin position="252"/>
        <end position="296"/>
    </location>
</feature>
<dbReference type="Proteomes" id="UP000298681">
    <property type="component" value="Unassembled WGS sequence"/>
</dbReference>
<name>A0A4Z1RF35_9GAMM</name>
<organism evidence="4 5">
    <name type="scientific">Luteimonas yindakuii</name>
    <dbReference type="NCBI Taxonomy" id="2565782"/>
    <lineage>
        <taxon>Bacteria</taxon>
        <taxon>Pseudomonadati</taxon>
        <taxon>Pseudomonadota</taxon>
        <taxon>Gammaproteobacteria</taxon>
        <taxon>Lysobacterales</taxon>
        <taxon>Lysobacteraceae</taxon>
        <taxon>Luteimonas</taxon>
    </lineage>
</organism>
<sequence length="304" mass="33185">MRILITGGSGFLGRALSGALLRQGAAPTWLSREPRTVVAPAGVEVRGYDGLHASDCFDVVVNLAGAGIADGRWSDARKQVLFDSRLEPTRSVVDWIRRARTRPRLLLSGSAVGWYGRQPADRELVEDSAPHPEFVHALCAHWERAALEAVTLDVPVVLLRTGVVLDPTGGMLRRLLPVFRLGAGGRLGSGEQVLSWISREDWVRAVLELLDQQTGRPALAGPVNLTAPAPVSNHEFTRILARAVRRPAWATVPAGVLRLALGEMSTLLLDGQRVLPRRLLDTGFEFRHPRLDALLRPGFARQQA</sequence>
<dbReference type="PANTHER" id="PTHR11092">
    <property type="entry name" value="SUGAR NUCLEOTIDE EPIMERASE RELATED"/>
    <property type="match status" value="1"/>
</dbReference>
<gene>
    <name evidence="4" type="ORF">E4582_08320</name>
</gene>
<proteinExistence type="inferred from homology"/>
<comment type="caution">
    <text evidence="4">The sequence shown here is derived from an EMBL/GenBank/DDBJ whole genome shotgun (WGS) entry which is preliminary data.</text>
</comment>
<protein>
    <submittedName>
        <fullName evidence="4">TIGR01777 family protein</fullName>
    </submittedName>
</protein>
<dbReference type="InterPro" id="IPR010099">
    <property type="entry name" value="SDR39U1"/>
</dbReference>
<feature type="domain" description="NAD-dependent epimerase/dehydratase" evidence="2">
    <location>
        <begin position="3"/>
        <end position="212"/>
    </location>
</feature>
<dbReference type="Gene3D" id="3.40.50.720">
    <property type="entry name" value="NAD(P)-binding Rossmann-like Domain"/>
    <property type="match status" value="1"/>
</dbReference>
<dbReference type="PANTHER" id="PTHR11092:SF0">
    <property type="entry name" value="EPIMERASE FAMILY PROTEIN SDR39U1"/>
    <property type="match status" value="1"/>
</dbReference>
<dbReference type="Pfam" id="PF08338">
    <property type="entry name" value="DUF1731"/>
    <property type="match status" value="1"/>
</dbReference>
<dbReference type="EMBL" id="SPUH01000001">
    <property type="protein sequence ID" value="TKS54763.1"/>
    <property type="molecule type" value="Genomic_DNA"/>
</dbReference>
<evidence type="ECO:0000259" key="2">
    <source>
        <dbReference type="Pfam" id="PF01370"/>
    </source>
</evidence>
<dbReference type="SUPFAM" id="SSF51735">
    <property type="entry name" value="NAD(P)-binding Rossmann-fold domains"/>
    <property type="match status" value="1"/>
</dbReference>
<evidence type="ECO:0000256" key="1">
    <source>
        <dbReference type="ARBA" id="ARBA00009353"/>
    </source>
</evidence>
<dbReference type="InterPro" id="IPR013549">
    <property type="entry name" value="DUF1731"/>
</dbReference>
<accession>A0A4Z1RF35</accession>
<evidence type="ECO:0000259" key="3">
    <source>
        <dbReference type="Pfam" id="PF08338"/>
    </source>
</evidence>
<evidence type="ECO:0000313" key="5">
    <source>
        <dbReference type="Proteomes" id="UP000298681"/>
    </source>
</evidence>
<dbReference type="InterPro" id="IPR001509">
    <property type="entry name" value="Epimerase_deHydtase"/>
</dbReference>
<comment type="similarity">
    <text evidence="1">Belongs to the NAD(P)-dependent epimerase/dehydratase family. SDR39U1 subfamily.</text>
</comment>
<evidence type="ECO:0000313" key="4">
    <source>
        <dbReference type="EMBL" id="TKS54763.1"/>
    </source>
</evidence>
<dbReference type="InterPro" id="IPR036291">
    <property type="entry name" value="NAD(P)-bd_dom_sf"/>
</dbReference>
<dbReference type="AlphaFoldDB" id="A0A4Z1RF35"/>
<dbReference type="Pfam" id="PF01370">
    <property type="entry name" value="Epimerase"/>
    <property type="match status" value="1"/>
</dbReference>